<keyword evidence="6" id="KW-0804">Transcription</keyword>
<dbReference type="Proteomes" id="UP001153292">
    <property type="component" value="Chromosome 1"/>
</dbReference>
<evidence type="ECO:0000256" key="6">
    <source>
        <dbReference type="ARBA" id="ARBA00023163"/>
    </source>
</evidence>
<dbReference type="SUPFAM" id="SSF53098">
    <property type="entry name" value="Ribonuclease H-like"/>
    <property type="match status" value="1"/>
</dbReference>
<keyword evidence="4" id="KW-0862">Zinc</keyword>
<reference evidence="10" key="1">
    <citation type="submission" date="2021-12" db="EMBL/GenBank/DDBJ databases">
        <authorList>
            <person name="King R."/>
        </authorList>
    </citation>
    <scope>NUCLEOTIDE SEQUENCE</scope>
</reference>
<keyword evidence="11" id="KW-1185">Reference proteome</keyword>
<evidence type="ECO:0000256" key="3">
    <source>
        <dbReference type="ARBA" id="ARBA00022771"/>
    </source>
</evidence>
<dbReference type="SUPFAM" id="SSF57667">
    <property type="entry name" value="beta-beta-alpha zinc fingers"/>
    <property type="match status" value="1"/>
</dbReference>
<dbReference type="InterPro" id="IPR003656">
    <property type="entry name" value="Znf_BED"/>
</dbReference>
<sequence>MKPKSSCIWNYFIQVNSDSAKCKLCMKTYSRKGGTTTSLKSHLKSVHATEYEELIKLETEKKNTVSVQPSTSTPLQDAKKQITLKETLAKNTKWCTSNPKSMEIDKLISEMIALQDLPFNFVEGIGFRRLMQFIVPNYHLRGRHFFTENICGQLYETLAKQIKDLLTQIEKISFTTDIWTEPSSNVSLLSLTAHGINGDFRRLKVILKCHTFDGRHTGDLVLENIKSMLMEWDVVKEKIHCFVRDSGSNMIRAMKLGDIPDVSCTIHQLQLCVRTLLDCDEDIKALISKCKKISTHFNHSQIARTELHKIQKEQLNQECLSVIQECSTRWNSTFYMLQRMIRIQDSLCLYASKHNISQLSPEEWLQLKKIVTILQPFEEITRNMSDNNTSISSVIPLIHTLKYTLRLHTEGNKQDTNEKFKSIIKSTIDQLNSRFSDLQSNNFFAIATYLDPRYKTKFFNEVAKQNIETEIMSIFDAADTSKNEADNIVAPVEKRARMELPAETSHSSNVQSVLSNILLSSDEEDDNNTTLDKSPVFDKFVFVKNILNEFNKEKRISISDGPLLWWKVNVKENCRLNPSVYSLVIPPSRPPNCNKSVKLIESKISDGDLLGAANLLFRNDVVAVNCQETLSALEDKHPPPAPNLLLPTPPDPTHAHFITKDKQILDAIFSFKTASASGLDGLSPQHLKDLLCVSVGDAGRVLLHNITHLVNLMLSGKVPEDIADICYGANLIALNKKMVLGFGVKGGCEAAVHALRTFLSLDAAEVVNSVDRGLGTRHISHIALPAFLSSAYGTAKLFSKILCPSLGVVELAHLAEARSAWSRACPGVDPPTSLSSQRQWDEPLCLRFQSDLLASFENATERARLLAVFQAESGYWLQALPSVSVGTLLDKSTLSLAISLRLGVKTNHPHRCRCGTRVGELGHHGLSCQTSAGRVSRHACINDVIRGALIAVNVPAVLEPRGIFRDDGKRPEGMTLIPWKQGRPLVWDATCADTLAPCHTGSTSVAAGAATASAECSQQPTYPPQNTLQ</sequence>
<evidence type="ECO:0000313" key="11">
    <source>
        <dbReference type="Proteomes" id="UP001153292"/>
    </source>
</evidence>
<keyword evidence="3 8" id="KW-0863">Zinc-finger</keyword>
<accession>A0ABN8AP14</accession>
<evidence type="ECO:0000256" key="1">
    <source>
        <dbReference type="ARBA" id="ARBA00004123"/>
    </source>
</evidence>
<dbReference type="PANTHER" id="PTHR46481:SF10">
    <property type="entry name" value="ZINC FINGER BED DOMAIN-CONTAINING PROTEIN 39"/>
    <property type="match status" value="1"/>
</dbReference>
<dbReference type="InterPro" id="IPR052035">
    <property type="entry name" value="ZnF_BED_domain_contain"/>
</dbReference>
<feature type="domain" description="BED-type" evidence="9">
    <location>
        <begin position="3"/>
        <end position="54"/>
    </location>
</feature>
<keyword evidence="5" id="KW-0805">Transcription regulation</keyword>
<dbReference type="PANTHER" id="PTHR46481">
    <property type="entry name" value="ZINC FINGER BED DOMAIN-CONTAINING PROTEIN 4"/>
    <property type="match status" value="1"/>
</dbReference>
<evidence type="ECO:0000256" key="2">
    <source>
        <dbReference type="ARBA" id="ARBA00022723"/>
    </source>
</evidence>
<dbReference type="InterPro" id="IPR012337">
    <property type="entry name" value="RNaseH-like_sf"/>
</dbReference>
<evidence type="ECO:0000256" key="8">
    <source>
        <dbReference type="PROSITE-ProRule" id="PRU00027"/>
    </source>
</evidence>
<organism evidence="10 11">
    <name type="scientific">Chilo suppressalis</name>
    <name type="common">Asiatic rice borer moth</name>
    <dbReference type="NCBI Taxonomy" id="168631"/>
    <lineage>
        <taxon>Eukaryota</taxon>
        <taxon>Metazoa</taxon>
        <taxon>Ecdysozoa</taxon>
        <taxon>Arthropoda</taxon>
        <taxon>Hexapoda</taxon>
        <taxon>Insecta</taxon>
        <taxon>Pterygota</taxon>
        <taxon>Neoptera</taxon>
        <taxon>Endopterygota</taxon>
        <taxon>Lepidoptera</taxon>
        <taxon>Glossata</taxon>
        <taxon>Ditrysia</taxon>
        <taxon>Pyraloidea</taxon>
        <taxon>Crambidae</taxon>
        <taxon>Crambinae</taxon>
        <taxon>Chilo</taxon>
    </lineage>
</organism>
<gene>
    <name evidence="10" type="ORF">CHILSU_LOCUS111</name>
</gene>
<dbReference type="SMART" id="SM00614">
    <property type="entry name" value="ZnF_BED"/>
    <property type="match status" value="1"/>
</dbReference>
<protein>
    <recommendedName>
        <fullName evidence="9">BED-type domain-containing protein</fullName>
    </recommendedName>
</protein>
<evidence type="ECO:0000256" key="7">
    <source>
        <dbReference type="ARBA" id="ARBA00023242"/>
    </source>
</evidence>
<evidence type="ECO:0000259" key="9">
    <source>
        <dbReference type="PROSITE" id="PS50808"/>
    </source>
</evidence>
<evidence type="ECO:0000313" key="10">
    <source>
        <dbReference type="EMBL" id="CAH0397052.1"/>
    </source>
</evidence>
<evidence type="ECO:0000256" key="4">
    <source>
        <dbReference type="ARBA" id="ARBA00022833"/>
    </source>
</evidence>
<dbReference type="EMBL" id="OU963894">
    <property type="protein sequence ID" value="CAH0397052.1"/>
    <property type="molecule type" value="Genomic_DNA"/>
</dbReference>
<proteinExistence type="predicted"/>
<dbReference type="Pfam" id="PF02892">
    <property type="entry name" value="zf-BED"/>
    <property type="match status" value="1"/>
</dbReference>
<name>A0ABN8AP14_CHISP</name>
<keyword evidence="2" id="KW-0479">Metal-binding</keyword>
<dbReference type="PROSITE" id="PS50808">
    <property type="entry name" value="ZF_BED"/>
    <property type="match status" value="1"/>
</dbReference>
<keyword evidence="7" id="KW-0539">Nucleus</keyword>
<comment type="subcellular location">
    <subcellularLocation>
        <location evidence="1">Nucleus</location>
    </subcellularLocation>
</comment>
<evidence type="ECO:0000256" key="5">
    <source>
        <dbReference type="ARBA" id="ARBA00023015"/>
    </source>
</evidence>
<dbReference type="InterPro" id="IPR036236">
    <property type="entry name" value="Znf_C2H2_sf"/>
</dbReference>